<proteinExistence type="predicted"/>
<dbReference type="GO" id="GO:0005634">
    <property type="term" value="C:nucleus"/>
    <property type="evidence" value="ECO:0007669"/>
    <property type="project" value="TreeGrafter"/>
</dbReference>
<reference evidence="2" key="1">
    <citation type="submission" date="2025-08" db="UniProtKB">
        <authorList>
            <consortium name="Ensembl"/>
        </authorList>
    </citation>
    <scope>IDENTIFICATION</scope>
</reference>
<dbReference type="GeneID" id="102005768"/>
<feature type="transmembrane region" description="Helical" evidence="1">
    <location>
        <begin position="54"/>
        <end position="72"/>
    </location>
</feature>
<protein>
    <submittedName>
        <fullName evidence="2">Transmembrane and coiled-coil domains 2</fullName>
    </submittedName>
</protein>
<keyword evidence="1" id="KW-0812">Transmembrane</keyword>
<dbReference type="AlphaFoldDB" id="A0A8C2VQB7"/>
<dbReference type="CTD" id="127391"/>
<evidence type="ECO:0000256" key="1">
    <source>
        <dbReference type="SAM" id="Phobius"/>
    </source>
</evidence>
<name>A0A8C2VQB7_CHILA</name>
<keyword evidence="1" id="KW-0472">Membrane</keyword>
<dbReference type="Proteomes" id="UP000694398">
    <property type="component" value="Unassembled WGS sequence"/>
</dbReference>
<sequence>MSSSPSYSTWDNLLDSLSLNMIWNWIQTTFLGETTVPQQTNLGLIDNFAPVVQLILRVSFFILLGLGLLALWKRSVRSIQKILMFIITLYQLYKKGSDFFQALLANPEEGGHKSQENGNIFLSLGLQEKILKKLQMVESKVKDLEGMLIAQKPAARRECSSEQYCSCSDCQSPLLTSGFTSTLEM</sequence>
<keyword evidence="1" id="KW-1133">Transmembrane helix</keyword>
<accession>A0A8C2VQB7</accession>
<dbReference type="PANTHER" id="PTHR38496">
    <property type="entry name" value="TRANSMEMBRANE AND COILED-COIL DOMAIN-CONTAINING PROTEIN 2"/>
    <property type="match status" value="1"/>
</dbReference>
<dbReference type="PANTHER" id="PTHR38496:SF1">
    <property type="entry name" value="TRANSMEMBRANE AND COILED-COIL DOMAIN-CONTAINING PROTEIN 2"/>
    <property type="match status" value="1"/>
</dbReference>
<dbReference type="OMA" id="WNWLQAT"/>
<dbReference type="InterPro" id="IPR031697">
    <property type="entry name" value="TMCCDC2"/>
</dbReference>
<organism evidence="2 3">
    <name type="scientific">Chinchilla lanigera</name>
    <name type="common">Long-tailed chinchilla</name>
    <name type="synonym">Chinchilla villidera</name>
    <dbReference type="NCBI Taxonomy" id="34839"/>
    <lineage>
        <taxon>Eukaryota</taxon>
        <taxon>Metazoa</taxon>
        <taxon>Chordata</taxon>
        <taxon>Craniata</taxon>
        <taxon>Vertebrata</taxon>
        <taxon>Euteleostomi</taxon>
        <taxon>Mammalia</taxon>
        <taxon>Eutheria</taxon>
        <taxon>Euarchontoglires</taxon>
        <taxon>Glires</taxon>
        <taxon>Rodentia</taxon>
        <taxon>Hystricomorpha</taxon>
        <taxon>Chinchillidae</taxon>
        <taxon>Chinchilla</taxon>
    </lineage>
</organism>
<reference evidence="2" key="2">
    <citation type="submission" date="2025-09" db="UniProtKB">
        <authorList>
            <consortium name="Ensembl"/>
        </authorList>
    </citation>
    <scope>IDENTIFICATION</scope>
</reference>
<evidence type="ECO:0000313" key="2">
    <source>
        <dbReference type="Ensembl" id="ENSCLAP00000019094.1"/>
    </source>
</evidence>
<keyword evidence="3" id="KW-1185">Reference proteome</keyword>
<dbReference type="GeneTree" id="ENSGT00390000001528"/>
<dbReference type="Ensembl" id="ENSCLAT00000019279.1">
    <property type="protein sequence ID" value="ENSCLAP00000019094.1"/>
    <property type="gene ID" value="ENSCLAG00000013078.1"/>
</dbReference>
<evidence type="ECO:0000313" key="3">
    <source>
        <dbReference type="Proteomes" id="UP000694398"/>
    </source>
</evidence>
<dbReference type="Pfam" id="PF15844">
    <property type="entry name" value="TMCCDC2"/>
    <property type="match status" value="1"/>
</dbReference>
<dbReference type="RefSeq" id="XP_005395337.1">
    <property type="nucleotide sequence ID" value="XM_005395280.2"/>
</dbReference>
<gene>
    <name evidence="2" type="primary">TMCO2</name>
</gene>
<dbReference type="OrthoDB" id="9450048at2759"/>